<dbReference type="PROSITE" id="PS51318">
    <property type="entry name" value="TAT"/>
    <property type="match status" value="1"/>
</dbReference>
<dbReference type="Gene3D" id="2.60.40.380">
    <property type="entry name" value="Purple acid phosphatase-like, N-terminal"/>
    <property type="match status" value="1"/>
</dbReference>
<comment type="caution">
    <text evidence="5">The sequence shown here is derived from an EMBL/GenBank/DDBJ whole genome shotgun (WGS) entry which is preliminary data.</text>
</comment>
<dbReference type="PANTHER" id="PTHR22953:SF153">
    <property type="entry name" value="PURPLE ACID PHOSPHATASE"/>
    <property type="match status" value="1"/>
</dbReference>
<evidence type="ECO:0000313" key="5">
    <source>
        <dbReference type="EMBL" id="MFH8586803.1"/>
    </source>
</evidence>
<reference evidence="5 6" key="1">
    <citation type="submission" date="2024-10" db="EMBL/GenBank/DDBJ databases">
        <title>The Natural Products Discovery Center: Release of the First 8490 Sequenced Strains for Exploring Actinobacteria Biosynthetic Diversity.</title>
        <authorList>
            <person name="Kalkreuter E."/>
            <person name="Kautsar S.A."/>
            <person name="Yang D."/>
            <person name="Bader C.D."/>
            <person name="Teijaro C.N."/>
            <person name="Fluegel L."/>
            <person name="Davis C.M."/>
            <person name="Simpson J.R."/>
            <person name="Lauterbach L."/>
            <person name="Steele A.D."/>
            <person name="Gui C."/>
            <person name="Meng S."/>
            <person name="Li G."/>
            <person name="Viehrig K."/>
            <person name="Ye F."/>
            <person name="Su P."/>
            <person name="Kiefer A.F."/>
            <person name="Nichols A."/>
            <person name="Cepeda A.J."/>
            <person name="Yan W."/>
            <person name="Fan B."/>
            <person name="Jiang Y."/>
            <person name="Adhikari A."/>
            <person name="Zheng C.-J."/>
            <person name="Schuster L."/>
            <person name="Cowan T.M."/>
            <person name="Smanski M.J."/>
            <person name="Chevrette M.G."/>
            <person name="De Carvalho L.P.S."/>
            <person name="Shen B."/>
        </authorList>
    </citation>
    <scope>NUCLEOTIDE SEQUENCE [LARGE SCALE GENOMIC DNA]</scope>
    <source>
        <strain evidence="5 6">NPDC018013</strain>
    </source>
</reference>
<feature type="region of interest" description="Disordered" evidence="2">
    <location>
        <begin position="1"/>
        <end position="62"/>
    </location>
</feature>
<dbReference type="SUPFAM" id="SSF49363">
    <property type="entry name" value="Purple acid phosphatase, N-terminal domain"/>
    <property type="match status" value="1"/>
</dbReference>
<feature type="compositionally biased region" description="Basic and acidic residues" evidence="2">
    <location>
        <begin position="1"/>
        <end position="12"/>
    </location>
</feature>
<dbReference type="Gene3D" id="3.60.21.10">
    <property type="match status" value="1"/>
</dbReference>
<dbReference type="InterPro" id="IPR006311">
    <property type="entry name" value="TAT_signal"/>
</dbReference>
<evidence type="ECO:0000256" key="1">
    <source>
        <dbReference type="ARBA" id="ARBA00022729"/>
    </source>
</evidence>
<evidence type="ECO:0000313" key="6">
    <source>
        <dbReference type="Proteomes" id="UP001610990"/>
    </source>
</evidence>
<sequence>MFETSAHGERPDGAAPSARLSENSGSGPARPVPAEQHERPAEPASGREGHATPPDGTASRHSRRGILRIGASGGAAWAAGTVLLPGGAAAAVAEPRTAPAAAAGPAVPSAVRTAGSALRPFGRHINFGADPARQMVVSWQVPAAVADPFIRIGLNPGDLGNRVRAEVRPLVSKLAWQHPVEDQPLVKPKKVTQYHLHAALDHLVPDTTYYYVVGHRGYDPVAQGARLGEVASFRTAPAPGHGGAFTFTAFGDQGIGYNAAATSNLIAGLDPAFHLHMGDLCYANTEGGGTRSDKYDARVWDSFFVQNEPVSSRTPWMISMGNHEMEAWYGEDGYGGMRARYAMPDNAWERSTGIYSWRYQNVGLLSLDGNDVCFNTPANLDYTRGKQTPWLRRRLAAFRADPTIDFIVVYFHQCTYSTCHDNGAELGAQQDWAPLFDRYQVDLVLNGHNHVYERTDPIRGGKATRKLPSGGTTDPVADGTTYVVAGGGGGGLYKFPVGDTYLGHEKPNDEPVPMVVSTRDGHEQTVKVEWSRVRYTGYGLVTVDVTPAAAGRAAQLKVRCLIEDGSAVDEFTVRRGRRGH</sequence>
<name>A0ABW7RI16_9ACTN</name>
<feature type="compositionally biased region" description="Basic and acidic residues" evidence="2">
    <location>
        <begin position="35"/>
        <end position="50"/>
    </location>
</feature>
<dbReference type="GO" id="GO:0016787">
    <property type="term" value="F:hydrolase activity"/>
    <property type="evidence" value="ECO:0007669"/>
    <property type="project" value="UniProtKB-KW"/>
</dbReference>
<keyword evidence="6" id="KW-1185">Reference proteome</keyword>
<accession>A0ABW7RI16</accession>
<dbReference type="EC" id="3.1.-.-" evidence="5"/>
<protein>
    <submittedName>
        <fullName evidence="5">Purple acid phosphatase family protein</fullName>
        <ecNumber evidence="5">3.1.-.-</ecNumber>
    </submittedName>
</protein>
<dbReference type="Proteomes" id="UP001610990">
    <property type="component" value="Unassembled WGS sequence"/>
</dbReference>
<organism evidence="5 6">
    <name type="scientific">Streptomyces celluloflavus</name>
    <dbReference type="NCBI Taxonomy" id="58344"/>
    <lineage>
        <taxon>Bacteria</taxon>
        <taxon>Bacillati</taxon>
        <taxon>Actinomycetota</taxon>
        <taxon>Actinomycetes</taxon>
        <taxon>Kitasatosporales</taxon>
        <taxon>Streptomycetaceae</taxon>
        <taxon>Streptomyces</taxon>
    </lineage>
</organism>
<keyword evidence="5" id="KW-0378">Hydrolase</keyword>
<evidence type="ECO:0000259" key="3">
    <source>
        <dbReference type="Pfam" id="PF00149"/>
    </source>
</evidence>
<dbReference type="Pfam" id="PF16656">
    <property type="entry name" value="Pur_ac_phosph_N"/>
    <property type="match status" value="1"/>
</dbReference>
<dbReference type="InterPro" id="IPR015914">
    <property type="entry name" value="PAPs_N"/>
</dbReference>
<dbReference type="InterPro" id="IPR004843">
    <property type="entry name" value="Calcineurin-like_PHP"/>
</dbReference>
<dbReference type="EMBL" id="JBIRGH010000012">
    <property type="protein sequence ID" value="MFH8586803.1"/>
    <property type="molecule type" value="Genomic_DNA"/>
</dbReference>
<feature type="domain" description="Purple acid phosphatase N-terminal" evidence="4">
    <location>
        <begin position="120"/>
        <end position="235"/>
    </location>
</feature>
<dbReference type="InterPro" id="IPR008963">
    <property type="entry name" value="Purple_acid_Pase-like_N"/>
</dbReference>
<evidence type="ECO:0000259" key="4">
    <source>
        <dbReference type="Pfam" id="PF16656"/>
    </source>
</evidence>
<gene>
    <name evidence="5" type="ORF">ACH4GP_20785</name>
</gene>
<dbReference type="PANTHER" id="PTHR22953">
    <property type="entry name" value="ACID PHOSPHATASE RELATED"/>
    <property type="match status" value="1"/>
</dbReference>
<dbReference type="InterPro" id="IPR039331">
    <property type="entry name" value="PAPs-like"/>
</dbReference>
<evidence type="ECO:0000256" key="2">
    <source>
        <dbReference type="SAM" id="MobiDB-lite"/>
    </source>
</evidence>
<dbReference type="Pfam" id="PF00149">
    <property type="entry name" value="Metallophos"/>
    <property type="match status" value="1"/>
</dbReference>
<feature type="domain" description="Calcineurin-like phosphoesterase" evidence="3">
    <location>
        <begin position="257"/>
        <end position="452"/>
    </location>
</feature>
<dbReference type="SUPFAM" id="SSF56300">
    <property type="entry name" value="Metallo-dependent phosphatases"/>
    <property type="match status" value="1"/>
</dbReference>
<dbReference type="RefSeq" id="WP_397673882.1">
    <property type="nucleotide sequence ID" value="NZ_JBIRGH010000012.1"/>
</dbReference>
<keyword evidence="1" id="KW-0732">Signal</keyword>
<proteinExistence type="predicted"/>
<dbReference type="InterPro" id="IPR029052">
    <property type="entry name" value="Metallo-depent_PP-like"/>
</dbReference>